<sequence>MNDHSNDNHPMHKAGPPPPYTPGSPPRYSYSESSPLLPIVSEASLSESGDVNIRKSRKLSAILLTVTVAFLTALMILVSVFSLWSSIRNGKPTAKVVNLKIGIIGAGPAGIGVVQGVRDGLSRFSQDFKDRNIDVQVEIVVYDEKTRVGGRMVVEGTNGIELEVEDVASGVLNGKLLSIIGEMEDVNEQADLDTESENLGMGKVGYFNGNNIVTETYRPYATTPWKHYIHLLFRYGPSVWLAPRIPTGTMKSFHDLLPKLDTIGVPSIRDLTYIMSNKFGYTPFSLPATERLRKNGVKGDYIRDILAPQVRRHTGQSIEQMSDLTLSIALEREESGSPKAINHGFFQMAMEKSLRENKAKLHLGAKVTQVRWEEVMEDDAKWVVQWENPADNEGILGAEEFDKIIIATPFNHTELLGETQDGKSLYPLDEDTQDIEYQSLYITFFTTPSLLTSSLNNAPSPLPAQLLPILDSHQPFTFSFNSLIELYLLRTIFPPSQSPEFNTHSPHPQSPPKYLYRLLSSHPISLTSFSSILHLPNTTNLETWNQHKIPHAYPLIQTYPSDSNEEKGSLKLGDHIWTTRGIERILGDMVEGAWNAGRMVGRNIAKEILEEVREKGIGK</sequence>
<evidence type="ECO:0000256" key="6">
    <source>
        <dbReference type="ARBA" id="ARBA00023002"/>
    </source>
</evidence>
<evidence type="ECO:0000256" key="7">
    <source>
        <dbReference type="ARBA" id="ARBA00023180"/>
    </source>
</evidence>
<evidence type="ECO:0000256" key="3">
    <source>
        <dbReference type="ARBA" id="ARBA00022630"/>
    </source>
</evidence>
<keyword evidence="6" id="KW-0560">Oxidoreductase</keyword>
<gene>
    <name evidence="11" type="ORF">BGAL_0214g00200</name>
</gene>
<dbReference type="Proteomes" id="UP000308671">
    <property type="component" value="Unassembled WGS sequence"/>
</dbReference>
<feature type="transmembrane region" description="Helical" evidence="9">
    <location>
        <begin position="61"/>
        <end position="84"/>
    </location>
</feature>
<keyword evidence="12" id="KW-1185">Reference proteome</keyword>
<keyword evidence="3" id="KW-0285">Flavoprotein</keyword>
<accession>A0A4S8QX21</accession>
<evidence type="ECO:0000256" key="2">
    <source>
        <dbReference type="ARBA" id="ARBA00009967"/>
    </source>
</evidence>
<dbReference type="PANTHER" id="PTHR15944:SF0">
    <property type="entry name" value="PRENYLCYSTEINE LYASE DOMAIN-CONTAINING PROTEIN"/>
    <property type="match status" value="1"/>
</dbReference>
<reference evidence="11 12" key="1">
    <citation type="submission" date="2017-12" db="EMBL/GenBank/DDBJ databases">
        <title>Comparative genomics of Botrytis spp.</title>
        <authorList>
            <person name="Valero-Jimenez C.A."/>
            <person name="Tapia P."/>
            <person name="Veloso J."/>
            <person name="Silva-Moreno E."/>
            <person name="Staats M."/>
            <person name="Valdes J.H."/>
            <person name="Van Kan J.A.L."/>
        </authorList>
    </citation>
    <scope>NUCLEOTIDE SEQUENCE [LARGE SCALE GENOMIC DNA]</scope>
    <source>
        <strain evidence="11 12">MUCL435</strain>
    </source>
</reference>
<dbReference type="OrthoDB" id="437369at2759"/>
<feature type="region of interest" description="Disordered" evidence="8">
    <location>
        <begin position="1"/>
        <end position="33"/>
    </location>
</feature>
<feature type="domain" description="Prenylcysteine lyase" evidence="10">
    <location>
        <begin position="225"/>
        <end position="612"/>
    </location>
</feature>
<evidence type="ECO:0000256" key="8">
    <source>
        <dbReference type="SAM" id="MobiDB-lite"/>
    </source>
</evidence>
<comment type="caution">
    <text evidence="11">The sequence shown here is derived from an EMBL/GenBank/DDBJ whole genome shotgun (WGS) entry which is preliminary data.</text>
</comment>
<dbReference type="InterPro" id="IPR010795">
    <property type="entry name" value="Prenylcys_lyase"/>
</dbReference>
<dbReference type="GO" id="GO:0001735">
    <property type="term" value="F:prenylcysteine oxidase activity"/>
    <property type="evidence" value="ECO:0007669"/>
    <property type="project" value="InterPro"/>
</dbReference>
<evidence type="ECO:0000313" key="12">
    <source>
        <dbReference type="Proteomes" id="UP000308671"/>
    </source>
</evidence>
<evidence type="ECO:0000256" key="1">
    <source>
        <dbReference type="ARBA" id="ARBA00001974"/>
    </source>
</evidence>
<organism evidence="11 12">
    <name type="scientific">Botrytis galanthina</name>
    <dbReference type="NCBI Taxonomy" id="278940"/>
    <lineage>
        <taxon>Eukaryota</taxon>
        <taxon>Fungi</taxon>
        <taxon>Dikarya</taxon>
        <taxon>Ascomycota</taxon>
        <taxon>Pezizomycotina</taxon>
        <taxon>Leotiomycetes</taxon>
        <taxon>Helotiales</taxon>
        <taxon>Sclerotiniaceae</taxon>
        <taxon>Botrytis</taxon>
    </lineage>
</organism>
<dbReference type="EMBL" id="PQXL01000214">
    <property type="protein sequence ID" value="THV49051.1"/>
    <property type="molecule type" value="Genomic_DNA"/>
</dbReference>
<evidence type="ECO:0000313" key="11">
    <source>
        <dbReference type="EMBL" id="THV49051.1"/>
    </source>
</evidence>
<dbReference type="Pfam" id="PF07156">
    <property type="entry name" value="Prenylcys_lyase"/>
    <property type="match status" value="1"/>
</dbReference>
<keyword evidence="5" id="KW-0274">FAD</keyword>
<dbReference type="GO" id="GO:0030327">
    <property type="term" value="P:prenylated protein catabolic process"/>
    <property type="evidence" value="ECO:0007669"/>
    <property type="project" value="TreeGrafter"/>
</dbReference>
<dbReference type="GO" id="GO:0030328">
    <property type="term" value="P:prenylcysteine catabolic process"/>
    <property type="evidence" value="ECO:0007669"/>
    <property type="project" value="InterPro"/>
</dbReference>
<evidence type="ECO:0000256" key="9">
    <source>
        <dbReference type="SAM" id="Phobius"/>
    </source>
</evidence>
<evidence type="ECO:0000259" key="10">
    <source>
        <dbReference type="Pfam" id="PF07156"/>
    </source>
</evidence>
<keyword evidence="9" id="KW-0812">Transmembrane</keyword>
<keyword evidence="9" id="KW-1133">Transmembrane helix</keyword>
<comment type="cofactor">
    <cofactor evidence="1">
        <name>FAD</name>
        <dbReference type="ChEBI" id="CHEBI:57692"/>
    </cofactor>
</comment>
<comment type="similarity">
    <text evidence="2">Belongs to the prenylcysteine oxidase family.</text>
</comment>
<keyword evidence="7" id="KW-0325">Glycoprotein</keyword>
<proteinExistence type="inferred from homology"/>
<dbReference type="PANTHER" id="PTHR15944">
    <property type="entry name" value="FARNESYLCYSTEINE LYASE"/>
    <property type="match status" value="1"/>
</dbReference>
<keyword evidence="9" id="KW-0472">Membrane</keyword>
<name>A0A4S8QX21_9HELO</name>
<keyword evidence="4" id="KW-0732">Signal</keyword>
<protein>
    <recommendedName>
        <fullName evidence="10">Prenylcysteine lyase domain-containing protein</fullName>
    </recommendedName>
</protein>
<feature type="compositionally biased region" description="Basic and acidic residues" evidence="8">
    <location>
        <begin position="1"/>
        <end position="10"/>
    </location>
</feature>
<dbReference type="SUPFAM" id="SSF51905">
    <property type="entry name" value="FAD/NAD(P)-binding domain"/>
    <property type="match status" value="1"/>
</dbReference>
<dbReference type="InterPro" id="IPR036188">
    <property type="entry name" value="FAD/NAD-bd_sf"/>
</dbReference>
<feature type="compositionally biased region" description="Pro residues" evidence="8">
    <location>
        <begin position="15"/>
        <end position="25"/>
    </location>
</feature>
<dbReference type="AlphaFoldDB" id="A0A4S8QX21"/>
<evidence type="ECO:0000256" key="5">
    <source>
        <dbReference type="ARBA" id="ARBA00022827"/>
    </source>
</evidence>
<evidence type="ECO:0000256" key="4">
    <source>
        <dbReference type="ARBA" id="ARBA00022729"/>
    </source>
</evidence>
<dbReference type="InterPro" id="IPR017046">
    <property type="entry name" value="Prenylcysteine_Oxase1"/>
</dbReference>